<dbReference type="Gene3D" id="2.40.50.140">
    <property type="entry name" value="Nucleic acid-binding proteins"/>
    <property type="match status" value="1"/>
</dbReference>
<dbReference type="GO" id="GO:0008855">
    <property type="term" value="F:exodeoxyribonuclease VII activity"/>
    <property type="evidence" value="ECO:0007669"/>
    <property type="project" value="UniProtKB-UniRule"/>
</dbReference>
<evidence type="ECO:0000256" key="2">
    <source>
        <dbReference type="ARBA" id="ARBA00022722"/>
    </source>
</evidence>
<dbReference type="GO" id="GO:0003676">
    <property type="term" value="F:nucleic acid binding"/>
    <property type="evidence" value="ECO:0007669"/>
    <property type="project" value="InterPro"/>
</dbReference>
<organism evidence="8">
    <name type="scientific">Caldithrix abyssi</name>
    <dbReference type="NCBI Taxonomy" id="187145"/>
    <lineage>
        <taxon>Bacteria</taxon>
        <taxon>Pseudomonadati</taxon>
        <taxon>Calditrichota</taxon>
        <taxon>Calditrichia</taxon>
        <taxon>Calditrichales</taxon>
        <taxon>Calditrichaceae</taxon>
        <taxon>Caldithrix</taxon>
    </lineage>
</organism>
<dbReference type="Pfam" id="PF02601">
    <property type="entry name" value="Exonuc_VII_L"/>
    <property type="match status" value="1"/>
</dbReference>
<dbReference type="EMBL" id="DROD01000249">
    <property type="protein sequence ID" value="HHJ52276.1"/>
    <property type="molecule type" value="Genomic_DNA"/>
</dbReference>
<dbReference type="AlphaFoldDB" id="A0A7V5PND7"/>
<feature type="domain" description="Exonuclease VII large subunit C-terminal" evidence="6">
    <location>
        <begin position="124"/>
        <end position="179"/>
    </location>
</feature>
<dbReference type="SUPFAM" id="SSF50249">
    <property type="entry name" value="Nucleic acid-binding proteins"/>
    <property type="match status" value="1"/>
</dbReference>
<dbReference type="GO" id="GO:0009318">
    <property type="term" value="C:exodeoxyribonuclease VII complex"/>
    <property type="evidence" value="ECO:0007669"/>
    <property type="project" value="UniProtKB-UniRule"/>
</dbReference>
<protein>
    <recommendedName>
        <fullName evidence="5">Exodeoxyribonuclease VII large subunit</fullName>
        <ecNumber evidence="5">3.1.11.6</ecNumber>
    </recommendedName>
</protein>
<evidence type="ECO:0000313" key="8">
    <source>
        <dbReference type="EMBL" id="HHJ52276.1"/>
    </source>
</evidence>
<comment type="caution">
    <text evidence="8">The sequence shown here is derived from an EMBL/GenBank/DDBJ whole genome shotgun (WGS) entry which is preliminary data.</text>
</comment>
<dbReference type="InterPro" id="IPR012340">
    <property type="entry name" value="NA-bd_OB-fold"/>
</dbReference>
<sequence>MHEQTRVYSVSEITSVIKTLLEESLPTVWIEGEISNIKFHSSGHIYFTLKDSGAQIPVVMWRSRTLSLAFQPEDGMKVQVLGNIRVYEKGGRYQLDALMIQPFGQGQLQMEFERLKQKLQAEGLFDAEHKKPLPSYPHTIGVVTSPTGAAIRDIVNVLKRRAPNVQIILRPTLVQGENA</sequence>
<dbReference type="Pfam" id="PF13742">
    <property type="entry name" value="tRNA_anti_2"/>
    <property type="match status" value="1"/>
</dbReference>
<dbReference type="PANTHER" id="PTHR30008">
    <property type="entry name" value="EXODEOXYRIBONUCLEASE 7 LARGE SUBUNIT"/>
    <property type="match status" value="1"/>
</dbReference>
<evidence type="ECO:0000256" key="5">
    <source>
        <dbReference type="NCBIfam" id="TIGR00237"/>
    </source>
</evidence>
<evidence type="ECO:0000256" key="4">
    <source>
        <dbReference type="ARBA" id="ARBA00022839"/>
    </source>
</evidence>
<dbReference type="CDD" id="cd04489">
    <property type="entry name" value="ExoVII_LU_OBF"/>
    <property type="match status" value="1"/>
</dbReference>
<keyword evidence="3" id="KW-0378">Hydrolase</keyword>
<evidence type="ECO:0000256" key="3">
    <source>
        <dbReference type="ARBA" id="ARBA00022801"/>
    </source>
</evidence>
<gene>
    <name evidence="8" type="ORF">ENJ89_03700</name>
</gene>
<name>A0A7V5PND7_CALAY</name>
<dbReference type="Proteomes" id="UP000886124">
    <property type="component" value="Unassembled WGS sequence"/>
</dbReference>
<dbReference type="NCBIfam" id="TIGR00237">
    <property type="entry name" value="xseA"/>
    <property type="match status" value="1"/>
</dbReference>
<keyword evidence="4" id="KW-0269">Exonuclease</keyword>
<evidence type="ECO:0000256" key="1">
    <source>
        <dbReference type="ARBA" id="ARBA00022490"/>
    </source>
</evidence>
<dbReference type="EC" id="3.1.11.6" evidence="5"/>
<keyword evidence="1" id="KW-0963">Cytoplasm</keyword>
<reference evidence="8" key="1">
    <citation type="journal article" date="2020" name="mSystems">
        <title>Genome- and Community-Level Interaction Insights into Carbon Utilization and Element Cycling Functions of Hydrothermarchaeota in Hydrothermal Sediment.</title>
        <authorList>
            <person name="Zhou Z."/>
            <person name="Liu Y."/>
            <person name="Xu W."/>
            <person name="Pan J."/>
            <person name="Luo Z.H."/>
            <person name="Li M."/>
        </authorList>
    </citation>
    <scope>NUCLEOTIDE SEQUENCE [LARGE SCALE GENOMIC DNA]</scope>
    <source>
        <strain evidence="8">HyVt-527</strain>
    </source>
</reference>
<proteinExistence type="predicted"/>
<dbReference type="PANTHER" id="PTHR30008:SF0">
    <property type="entry name" value="EXODEOXYRIBONUCLEASE 7 LARGE SUBUNIT"/>
    <property type="match status" value="1"/>
</dbReference>
<accession>A0A7V5PND7</accession>
<dbReference type="GO" id="GO:0006308">
    <property type="term" value="P:DNA catabolic process"/>
    <property type="evidence" value="ECO:0007669"/>
    <property type="project" value="UniProtKB-UniRule"/>
</dbReference>
<evidence type="ECO:0000259" key="6">
    <source>
        <dbReference type="Pfam" id="PF02601"/>
    </source>
</evidence>
<keyword evidence="2" id="KW-0540">Nuclease</keyword>
<dbReference type="InterPro" id="IPR025824">
    <property type="entry name" value="OB-fold_nuc-bd_dom"/>
</dbReference>
<feature type="domain" description="OB-fold nucleic acid binding" evidence="7">
    <location>
        <begin position="8"/>
        <end position="100"/>
    </location>
</feature>
<feature type="non-terminal residue" evidence="8">
    <location>
        <position position="179"/>
    </location>
</feature>
<evidence type="ECO:0000259" key="7">
    <source>
        <dbReference type="Pfam" id="PF13742"/>
    </source>
</evidence>
<dbReference type="InterPro" id="IPR020579">
    <property type="entry name" value="Exonuc_VII_lsu_C"/>
</dbReference>
<dbReference type="InterPro" id="IPR003753">
    <property type="entry name" value="Exonuc_VII_L"/>
</dbReference>